<dbReference type="EMBL" id="REGN01008004">
    <property type="protein sequence ID" value="RNA04685.1"/>
    <property type="molecule type" value="Genomic_DNA"/>
</dbReference>
<comment type="caution">
    <text evidence="1">The sequence shown here is derived from an EMBL/GenBank/DDBJ whole genome shotgun (WGS) entry which is preliminary data.</text>
</comment>
<proteinExistence type="predicted"/>
<keyword evidence="2" id="KW-1185">Reference proteome</keyword>
<accession>A0A3M7Q0Z5</accession>
<dbReference type="AlphaFoldDB" id="A0A3M7Q0Z5"/>
<name>A0A3M7Q0Z5_BRAPC</name>
<protein>
    <submittedName>
        <fullName evidence="1">Uncharacterized protein</fullName>
    </submittedName>
</protein>
<organism evidence="1 2">
    <name type="scientific">Brachionus plicatilis</name>
    <name type="common">Marine rotifer</name>
    <name type="synonym">Brachionus muelleri</name>
    <dbReference type="NCBI Taxonomy" id="10195"/>
    <lineage>
        <taxon>Eukaryota</taxon>
        <taxon>Metazoa</taxon>
        <taxon>Spiralia</taxon>
        <taxon>Gnathifera</taxon>
        <taxon>Rotifera</taxon>
        <taxon>Eurotatoria</taxon>
        <taxon>Monogononta</taxon>
        <taxon>Pseudotrocha</taxon>
        <taxon>Ploima</taxon>
        <taxon>Brachionidae</taxon>
        <taxon>Brachionus</taxon>
    </lineage>
</organism>
<sequence length="95" mass="11234">MILYLFSTFSELEILHFLHFFYDFTHNNMISFFQKVQHYPFYGSNCDHKLQFSNISRVNMQVLLSHVDSAPSGSKKQILKTINNFVKYISDLCKS</sequence>
<gene>
    <name evidence="1" type="ORF">BpHYR1_023609</name>
</gene>
<reference evidence="1 2" key="1">
    <citation type="journal article" date="2018" name="Sci. Rep.">
        <title>Genomic signatures of local adaptation to the degree of environmental predictability in rotifers.</title>
        <authorList>
            <person name="Franch-Gras L."/>
            <person name="Hahn C."/>
            <person name="Garcia-Roger E.M."/>
            <person name="Carmona M.J."/>
            <person name="Serra M."/>
            <person name="Gomez A."/>
        </authorList>
    </citation>
    <scope>NUCLEOTIDE SEQUENCE [LARGE SCALE GENOMIC DNA]</scope>
    <source>
        <strain evidence="1">HYR1</strain>
    </source>
</reference>
<dbReference type="Proteomes" id="UP000276133">
    <property type="component" value="Unassembled WGS sequence"/>
</dbReference>
<evidence type="ECO:0000313" key="1">
    <source>
        <dbReference type="EMBL" id="RNA04685.1"/>
    </source>
</evidence>
<evidence type="ECO:0000313" key="2">
    <source>
        <dbReference type="Proteomes" id="UP000276133"/>
    </source>
</evidence>